<dbReference type="AlphaFoldDB" id="A0A1H2AYG2"/>
<proteinExistence type="predicted"/>
<keyword evidence="4" id="KW-1185">Reference proteome</keyword>
<reference evidence="4" key="1">
    <citation type="submission" date="2016-10" db="EMBL/GenBank/DDBJ databases">
        <authorList>
            <person name="Varghese N."/>
            <person name="Submissions S."/>
        </authorList>
    </citation>
    <scope>NUCLEOTIDE SEQUENCE [LARGE SCALE GENOMIC DNA]</scope>
    <source>
        <strain evidence="4">GAS369</strain>
    </source>
</reference>
<name>A0A1H2AYG2_9BRAD</name>
<dbReference type="RefSeq" id="WP_146690280.1">
    <property type="nucleotide sequence ID" value="NZ_LT629750.1"/>
</dbReference>
<sequence length="102" mass="9900">MKKLSVVCVALCVGLSTTTAFARGGGMGSHMSVGGMGSHMSVTGGAFGTSAAAPGTNSLGTALPSSGIGNGPMKGPLLGTNPAIDREEAKVDKMIGSICRGC</sequence>
<organism evidence="3 4">
    <name type="scientific">Bradyrhizobium canariense</name>
    <dbReference type="NCBI Taxonomy" id="255045"/>
    <lineage>
        <taxon>Bacteria</taxon>
        <taxon>Pseudomonadati</taxon>
        <taxon>Pseudomonadota</taxon>
        <taxon>Alphaproteobacteria</taxon>
        <taxon>Hyphomicrobiales</taxon>
        <taxon>Nitrobacteraceae</taxon>
        <taxon>Bradyrhizobium</taxon>
    </lineage>
</organism>
<dbReference type="EMBL" id="LT629750">
    <property type="protein sequence ID" value="SDT50998.1"/>
    <property type="molecule type" value="Genomic_DNA"/>
</dbReference>
<feature type="chain" id="PRO_5009269289" evidence="2">
    <location>
        <begin position="23"/>
        <end position="102"/>
    </location>
</feature>
<evidence type="ECO:0000313" key="3">
    <source>
        <dbReference type="EMBL" id="SDT50998.1"/>
    </source>
</evidence>
<feature type="region of interest" description="Disordered" evidence="1">
    <location>
        <begin position="62"/>
        <end position="81"/>
    </location>
</feature>
<evidence type="ECO:0000313" key="4">
    <source>
        <dbReference type="Proteomes" id="UP000243904"/>
    </source>
</evidence>
<evidence type="ECO:0000256" key="2">
    <source>
        <dbReference type="SAM" id="SignalP"/>
    </source>
</evidence>
<evidence type="ECO:0000256" key="1">
    <source>
        <dbReference type="SAM" id="MobiDB-lite"/>
    </source>
</evidence>
<dbReference type="Proteomes" id="UP000243904">
    <property type="component" value="Chromosome I"/>
</dbReference>
<accession>A0A1H2AYG2</accession>
<feature type="signal peptide" evidence="2">
    <location>
        <begin position="1"/>
        <end position="22"/>
    </location>
</feature>
<protein>
    <submittedName>
        <fullName evidence="3">Uncharacterized protein</fullName>
    </submittedName>
</protein>
<gene>
    <name evidence="3" type="ORF">SAMN05444158_6608</name>
</gene>
<keyword evidence="2" id="KW-0732">Signal</keyword>